<protein>
    <submittedName>
        <fullName evidence="1">Uncharacterized protein</fullName>
    </submittedName>
</protein>
<dbReference type="Proteomes" id="UP000077881">
    <property type="component" value="Unassembled WGS sequence"/>
</dbReference>
<keyword evidence="2" id="KW-1185">Reference proteome</keyword>
<dbReference type="OrthoDB" id="978985at2"/>
<gene>
    <name evidence="1" type="ORF">ABB05_12345</name>
</gene>
<dbReference type="PATRIC" id="fig|217031.6.peg.2652"/>
<comment type="caution">
    <text evidence="1">The sequence shown here is derived from an EMBL/GenBank/DDBJ whole genome shotgun (WGS) entry which is preliminary data.</text>
</comment>
<accession>A0A177ZT90</accession>
<name>A0A177ZT90_9BACI</name>
<dbReference type="AlphaFoldDB" id="A0A177ZT90"/>
<proteinExistence type="predicted"/>
<evidence type="ECO:0000313" key="2">
    <source>
        <dbReference type="Proteomes" id="UP000077881"/>
    </source>
</evidence>
<dbReference type="EMBL" id="LDJR01000050">
    <property type="protein sequence ID" value="OAK70540.1"/>
    <property type="molecule type" value="Genomic_DNA"/>
</dbReference>
<evidence type="ECO:0000313" key="1">
    <source>
        <dbReference type="EMBL" id="OAK70540.1"/>
    </source>
</evidence>
<reference evidence="1 2" key="1">
    <citation type="submission" date="2015-05" db="EMBL/GenBank/DDBJ databases">
        <title>Comparison of genome.</title>
        <authorList>
            <person name="Zheng Z."/>
            <person name="Sun M."/>
        </authorList>
    </citation>
    <scope>NUCLEOTIDE SEQUENCE [LARGE SCALE GENOMIC DNA]</scope>
    <source>
        <strain evidence="1 2">G25-74</strain>
    </source>
</reference>
<sequence length="414" mass="47666">MTAEIVVMNTGGIALASDSAVTIRGRKVYNSADKLFGFSEKQTIGMMIYGSGSMFQVPWETLIKVYENKLDSQAFDTVKEYKDNFLQFLNKNQYSELMAGVNEDRYIEKALYANITYLYKQLSDMNMDLYSEYGELSLQGEIQEMYVQQAEEFLNNRILNLEEKAFPNGFNNNDCDLLFEKLGNKVEELIDSEFESHLFLREWIGKIKFIMIQSLIKDFSDDYSGIVFAGYGDKEIFPSVHILIVDGKINKKTKYFSRKKTINHSTHAVILPFAQRDMIRSFLDGIHEEVEDFISTVLLEEFDSLTHILVDRLKDHFHEGVEVEEIEDEMVEAFKHVYNQYQNKLSSYKQERFIDPILDVVESLPATELAHIAESLLNIASLKRKFSISMETVGGPIDVAVITKGDGFTWVKKK</sequence>
<dbReference type="RefSeq" id="WP_064468211.1">
    <property type="nucleotide sequence ID" value="NZ_LDJR01000050.1"/>
</dbReference>
<dbReference type="STRING" id="217031.ABB05_12345"/>
<organism evidence="1 2">
    <name type="scientific">Lederbergia galactosidilytica</name>
    <dbReference type="NCBI Taxonomy" id="217031"/>
    <lineage>
        <taxon>Bacteria</taxon>
        <taxon>Bacillati</taxon>
        <taxon>Bacillota</taxon>
        <taxon>Bacilli</taxon>
        <taxon>Bacillales</taxon>
        <taxon>Bacillaceae</taxon>
        <taxon>Lederbergia</taxon>
    </lineage>
</organism>